<reference evidence="1" key="1">
    <citation type="submission" date="2020-07" db="EMBL/GenBank/DDBJ databases">
        <title>Multicomponent nature underlies the extraordinary mechanical properties of spider dragline silk.</title>
        <authorList>
            <person name="Kono N."/>
            <person name="Nakamura H."/>
            <person name="Mori M."/>
            <person name="Yoshida Y."/>
            <person name="Ohtoshi R."/>
            <person name="Malay A.D."/>
            <person name="Moran D.A.P."/>
            <person name="Tomita M."/>
            <person name="Numata K."/>
            <person name="Arakawa K."/>
        </authorList>
    </citation>
    <scope>NUCLEOTIDE SEQUENCE</scope>
</reference>
<gene>
    <name evidence="1" type="ORF">TNCT_274941</name>
</gene>
<proteinExistence type="predicted"/>
<dbReference type="EMBL" id="BMAO01001238">
    <property type="protein sequence ID" value="GFQ71852.1"/>
    <property type="molecule type" value="Genomic_DNA"/>
</dbReference>
<keyword evidence="2" id="KW-1185">Reference proteome</keyword>
<evidence type="ECO:0000313" key="2">
    <source>
        <dbReference type="Proteomes" id="UP000887116"/>
    </source>
</evidence>
<comment type="caution">
    <text evidence="1">The sequence shown here is derived from an EMBL/GenBank/DDBJ whole genome shotgun (WGS) entry which is preliminary data.</text>
</comment>
<name>A0A8X6HD74_TRICU</name>
<sequence>MSRVFIAVNGFPSFPEHSVPHENLALVYYPVTVCFPKLFTNLYPIFNQFQTKLNCITLLQKVGQFLLDEGGVDTFAQRVTQLQQLPTGD</sequence>
<dbReference type="AlphaFoldDB" id="A0A8X6HD74"/>
<protein>
    <submittedName>
        <fullName evidence="1">Uncharacterized protein</fullName>
    </submittedName>
</protein>
<accession>A0A8X6HD74</accession>
<evidence type="ECO:0000313" key="1">
    <source>
        <dbReference type="EMBL" id="GFQ71852.1"/>
    </source>
</evidence>
<organism evidence="1 2">
    <name type="scientific">Trichonephila clavata</name>
    <name type="common">Joro spider</name>
    <name type="synonym">Nephila clavata</name>
    <dbReference type="NCBI Taxonomy" id="2740835"/>
    <lineage>
        <taxon>Eukaryota</taxon>
        <taxon>Metazoa</taxon>
        <taxon>Ecdysozoa</taxon>
        <taxon>Arthropoda</taxon>
        <taxon>Chelicerata</taxon>
        <taxon>Arachnida</taxon>
        <taxon>Araneae</taxon>
        <taxon>Araneomorphae</taxon>
        <taxon>Entelegynae</taxon>
        <taxon>Araneoidea</taxon>
        <taxon>Nephilidae</taxon>
        <taxon>Trichonephila</taxon>
    </lineage>
</organism>
<dbReference type="Proteomes" id="UP000887116">
    <property type="component" value="Unassembled WGS sequence"/>
</dbReference>